<comment type="subcellular location">
    <subcellularLocation>
        <location evidence="1">Cell membrane</location>
        <topology evidence="1">Multi-pass membrane protein</topology>
    </subcellularLocation>
</comment>
<dbReference type="Pfam" id="PF21088">
    <property type="entry name" value="MS_channel_1st"/>
    <property type="match status" value="1"/>
</dbReference>
<dbReference type="Pfam" id="PF00924">
    <property type="entry name" value="MS_channel_2nd"/>
    <property type="match status" value="1"/>
</dbReference>
<dbReference type="SUPFAM" id="SSF50182">
    <property type="entry name" value="Sm-like ribonucleoproteins"/>
    <property type="match status" value="1"/>
</dbReference>
<evidence type="ECO:0000313" key="12">
    <source>
        <dbReference type="Proteomes" id="UP001172911"/>
    </source>
</evidence>
<reference evidence="11" key="1">
    <citation type="journal article" date="2023" name="J. Hazard. Mater.">
        <title>Anaerobic biodegradation of pyrene and benzo[a]pyrene by a new sulfate-reducing Desulforamulus aquiferis strain DSA.</title>
        <authorList>
            <person name="Zhang Z."/>
            <person name="Sun J."/>
            <person name="Gong X."/>
            <person name="Wang C."/>
            <person name="Wang H."/>
        </authorList>
    </citation>
    <scope>NUCLEOTIDE SEQUENCE</scope>
    <source>
        <strain evidence="11">DSA</strain>
    </source>
</reference>
<dbReference type="GO" id="GO:0005886">
    <property type="term" value="C:plasma membrane"/>
    <property type="evidence" value="ECO:0007669"/>
    <property type="project" value="UniProtKB-SubCell"/>
</dbReference>
<evidence type="ECO:0000259" key="8">
    <source>
        <dbReference type="Pfam" id="PF00924"/>
    </source>
</evidence>
<dbReference type="Gene3D" id="1.10.287.1260">
    <property type="match status" value="1"/>
</dbReference>
<feature type="domain" description="Mechanosensitive ion channel MscS" evidence="8">
    <location>
        <begin position="182"/>
        <end position="248"/>
    </location>
</feature>
<dbReference type="Proteomes" id="UP001172911">
    <property type="component" value="Unassembled WGS sequence"/>
</dbReference>
<keyword evidence="4 7" id="KW-0812">Transmembrane</keyword>
<feature type="domain" description="Mechanosensitive ion channel transmembrane helices 2/3" evidence="10">
    <location>
        <begin position="142"/>
        <end position="179"/>
    </location>
</feature>
<feature type="transmembrane region" description="Helical" evidence="7">
    <location>
        <begin position="164"/>
        <end position="195"/>
    </location>
</feature>
<dbReference type="PANTHER" id="PTHR30347:SF1">
    <property type="entry name" value="MECHANOSENSITIVE CHANNEL MSCK"/>
    <property type="match status" value="1"/>
</dbReference>
<comment type="caution">
    <text evidence="11">The sequence shown here is derived from an EMBL/GenBank/DDBJ whole genome shotgun (WGS) entry which is preliminary data.</text>
</comment>
<name>A0AAW7ZET7_9FIRM</name>
<dbReference type="InterPro" id="IPR049278">
    <property type="entry name" value="MS_channel_C"/>
</dbReference>
<evidence type="ECO:0000259" key="9">
    <source>
        <dbReference type="Pfam" id="PF21082"/>
    </source>
</evidence>
<dbReference type="Pfam" id="PF21082">
    <property type="entry name" value="MS_channel_3rd"/>
    <property type="match status" value="1"/>
</dbReference>
<evidence type="ECO:0000256" key="4">
    <source>
        <dbReference type="ARBA" id="ARBA00022692"/>
    </source>
</evidence>
<sequence length="378" mass="43342">MPEGFEALWQRMEPYQHEINFLIFIPLFFILRSIILSKVKGVLKSNLRDNQLYPFILSLVNWGTFYAIVIYAIVYFRDTMLLGGTWFNVGSTPINTLSFIIPLLIIGLAVKFSGFVSQFFLNRLFEKHQLDIGMRYTFNRLIHYGLIVIAVLIALPTIGFDLSILTVFAGVLGIGVGFGISNIASNFISGLIILFERPIKVGDRIKLGELHCDVTQINIRSTVVRTRNNETIIIPNSQFIESQVVNWSYGDPKIREQILVGVAYGSDVRLVEELLLRAAEEQEELLTDPKPRVDFMNFGESSLDFRLLYWIPNPALRARVRSSLNFRIYELLQRHQVEIPFPQRDLHLRSVSPELLKGLQVEIEPVKSGNRGLERERQ</sequence>
<evidence type="ECO:0000256" key="1">
    <source>
        <dbReference type="ARBA" id="ARBA00004651"/>
    </source>
</evidence>
<dbReference type="InterPro" id="IPR010920">
    <property type="entry name" value="LSM_dom_sf"/>
</dbReference>
<keyword evidence="12" id="KW-1185">Reference proteome</keyword>
<feature type="transmembrane region" description="Helical" evidence="7">
    <location>
        <begin position="51"/>
        <end position="76"/>
    </location>
</feature>
<dbReference type="InterPro" id="IPR052702">
    <property type="entry name" value="MscS-like_channel"/>
</dbReference>
<dbReference type="AlphaFoldDB" id="A0AAW7ZET7"/>
<dbReference type="PANTHER" id="PTHR30347">
    <property type="entry name" value="POTASSIUM CHANNEL RELATED"/>
    <property type="match status" value="1"/>
</dbReference>
<dbReference type="InterPro" id="IPR006685">
    <property type="entry name" value="MscS_channel_2nd"/>
</dbReference>
<dbReference type="EMBL" id="JARPTC010000012">
    <property type="protein sequence ID" value="MDO7787290.1"/>
    <property type="molecule type" value="Genomic_DNA"/>
</dbReference>
<evidence type="ECO:0000256" key="3">
    <source>
        <dbReference type="ARBA" id="ARBA00022475"/>
    </source>
</evidence>
<dbReference type="SUPFAM" id="SSF82689">
    <property type="entry name" value="Mechanosensitive channel protein MscS (YggB), C-terminal domain"/>
    <property type="match status" value="1"/>
</dbReference>
<dbReference type="InterPro" id="IPR049142">
    <property type="entry name" value="MS_channel_1st"/>
</dbReference>
<dbReference type="InterPro" id="IPR011066">
    <property type="entry name" value="MscS_channel_C_sf"/>
</dbReference>
<dbReference type="SUPFAM" id="SSF82861">
    <property type="entry name" value="Mechanosensitive channel protein MscS (YggB), transmembrane region"/>
    <property type="match status" value="1"/>
</dbReference>
<evidence type="ECO:0000256" key="6">
    <source>
        <dbReference type="ARBA" id="ARBA00023136"/>
    </source>
</evidence>
<feature type="transmembrane region" description="Helical" evidence="7">
    <location>
        <begin position="141"/>
        <end position="158"/>
    </location>
</feature>
<accession>A0AAW7ZET7</accession>
<keyword evidence="3" id="KW-1003">Cell membrane</keyword>
<proteinExistence type="inferred from homology"/>
<evidence type="ECO:0000256" key="7">
    <source>
        <dbReference type="SAM" id="Phobius"/>
    </source>
</evidence>
<reference evidence="11" key="2">
    <citation type="submission" date="2023-03" db="EMBL/GenBank/DDBJ databases">
        <authorList>
            <person name="Zhang Z."/>
        </authorList>
    </citation>
    <scope>NUCLEOTIDE SEQUENCE</scope>
    <source>
        <strain evidence="11">DSA</strain>
    </source>
</reference>
<dbReference type="GO" id="GO:0055085">
    <property type="term" value="P:transmembrane transport"/>
    <property type="evidence" value="ECO:0007669"/>
    <property type="project" value="InterPro"/>
</dbReference>
<comment type="similarity">
    <text evidence="2">Belongs to the MscS (TC 1.A.23) family.</text>
</comment>
<organism evidence="11 12">
    <name type="scientific">Desulforamulus aquiferis</name>
    <dbReference type="NCBI Taxonomy" id="1397668"/>
    <lineage>
        <taxon>Bacteria</taxon>
        <taxon>Bacillati</taxon>
        <taxon>Bacillota</taxon>
        <taxon>Clostridia</taxon>
        <taxon>Eubacteriales</taxon>
        <taxon>Peptococcaceae</taxon>
        <taxon>Desulforamulus</taxon>
    </lineage>
</organism>
<dbReference type="Gene3D" id="3.30.70.100">
    <property type="match status" value="1"/>
</dbReference>
<keyword evidence="5 7" id="KW-1133">Transmembrane helix</keyword>
<evidence type="ECO:0000259" key="10">
    <source>
        <dbReference type="Pfam" id="PF21088"/>
    </source>
</evidence>
<evidence type="ECO:0000256" key="5">
    <source>
        <dbReference type="ARBA" id="ARBA00022989"/>
    </source>
</evidence>
<protein>
    <submittedName>
        <fullName evidence="11">Mechanosensitive ion channel</fullName>
    </submittedName>
</protein>
<feature type="transmembrane region" description="Helical" evidence="7">
    <location>
        <begin position="20"/>
        <end position="39"/>
    </location>
</feature>
<dbReference type="Gene3D" id="2.30.30.60">
    <property type="match status" value="1"/>
</dbReference>
<dbReference type="RefSeq" id="WP_304542432.1">
    <property type="nucleotide sequence ID" value="NZ_JARPTC010000012.1"/>
</dbReference>
<keyword evidence="6 7" id="KW-0472">Membrane</keyword>
<dbReference type="InterPro" id="IPR011014">
    <property type="entry name" value="MscS_channel_TM-2"/>
</dbReference>
<dbReference type="InterPro" id="IPR023408">
    <property type="entry name" value="MscS_beta-dom_sf"/>
</dbReference>
<feature type="transmembrane region" description="Helical" evidence="7">
    <location>
        <begin position="96"/>
        <end position="121"/>
    </location>
</feature>
<feature type="domain" description="Mechanosensitive ion channel MscS C-terminal" evidence="9">
    <location>
        <begin position="260"/>
        <end position="339"/>
    </location>
</feature>
<gene>
    <name evidence="11" type="ORF">P6N53_08680</name>
</gene>
<evidence type="ECO:0000256" key="2">
    <source>
        <dbReference type="ARBA" id="ARBA00008017"/>
    </source>
</evidence>
<evidence type="ECO:0000313" key="11">
    <source>
        <dbReference type="EMBL" id="MDO7787290.1"/>
    </source>
</evidence>